<gene>
    <name evidence="6" type="ORF">BW425_22815</name>
</gene>
<dbReference type="EMBL" id="MWPX01000040">
    <property type="protein sequence ID" value="OUM46592.1"/>
    <property type="molecule type" value="Genomic_DNA"/>
</dbReference>
<evidence type="ECO:0000256" key="2">
    <source>
        <dbReference type="ARBA" id="ARBA00022448"/>
    </source>
</evidence>
<comment type="similarity">
    <text evidence="1">Belongs to the ABC transporter superfamily.</text>
</comment>
<dbReference type="Pfam" id="PF00005">
    <property type="entry name" value="ABC_tran"/>
    <property type="match status" value="1"/>
</dbReference>
<name>A0A1Y3MG69_9BACI</name>
<keyword evidence="2" id="KW-0813">Transport</keyword>
<dbReference type="AlphaFoldDB" id="A0A1Y3MG69"/>
<sequence>MEYVLETSHLTKIYDSKTVVDNISLHIKKGEIYGLLGENGAGKTTTIRMIMGLLKPTKGNIYLFGKEFDFNNREVLKKIGVIIEYPGFYGNLNAIDNLRISSNYMDIHESKAIERVLDIVNLQHARDKKVKNYSLGMKQRLGIARSLLHNPDLLLLDEPTNGLDPAGIREIRKLLIHLAAEHQKTILISSHILSEVQQLANRIGIIHEGKLLKESSMRELEGNFKKHLSLKVDKIDESINILKGMINKLDYQLTPERILINNHVENTAHLNTALVNSGIGVFEIVTLKQSLEDYYMNITGGEK</sequence>
<dbReference type="InterPro" id="IPR003593">
    <property type="entry name" value="AAA+_ATPase"/>
</dbReference>
<comment type="caution">
    <text evidence="6">The sequence shown here is derived from an EMBL/GenBank/DDBJ whole genome shotgun (WGS) entry which is preliminary data.</text>
</comment>
<dbReference type="SMART" id="SM00382">
    <property type="entry name" value="AAA"/>
    <property type="match status" value="1"/>
</dbReference>
<keyword evidence="4 6" id="KW-0067">ATP-binding</keyword>
<dbReference type="PANTHER" id="PTHR43335:SF8">
    <property type="entry name" value="ABC TRANSPORTER, ATP-BINDING PROTEIN"/>
    <property type="match status" value="1"/>
</dbReference>
<dbReference type="Gene3D" id="3.40.50.300">
    <property type="entry name" value="P-loop containing nucleotide triphosphate hydrolases"/>
    <property type="match status" value="1"/>
</dbReference>
<organism evidence="6 7">
    <name type="scientific">Bacillus pseudomycoides</name>
    <dbReference type="NCBI Taxonomy" id="64104"/>
    <lineage>
        <taxon>Bacteria</taxon>
        <taxon>Bacillati</taxon>
        <taxon>Bacillota</taxon>
        <taxon>Bacilli</taxon>
        <taxon>Bacillales</taxon>
        <taxon>Bacillaceae</taxon>
        <taxon>Bacillus</taxon>
        <taxon>Bacillus cereus group</taxon>
    </lineage>
</organism>
<dbReference type="Proteomes" id="UP000195321">
    <property type="component" value="Unassembled WGS sequence"/>
</dbReference>
<dbReference type="RefSeq" id="WP_016133212.1">
    <property type="nucleotide sequence ID" value="NZ_CP189809.1"/>
</dbReference>
<dbReference type="GO" id="GO:0016887">
    <property type="term" value="F:ATP hydrolysis activity"/>
    <property type="evidence" value="ECO:0007669"/>
    <property type="project" value="InterPro"/>
</dbReference>
<dbReference type="PROSITE" id="PS00211">
    <property type="entry name" value="ABC_TRANSPORTER_1"/>
    <property type="match status" value="1"/>
</dbReference>
<dbReference type="InterPro" id="IPR003439">
    <property type="entry name" value="ABC_transporter-like_ATP-bd"/>
</dbReference>
<evidence type="ECO:0000256" key="3">
    <source>
        <dbReference type="ARBA" id="ARBA00022741"/>
    </source>
</evidence>
<proteinExistence type="inferred from homology"/>
<dbReference type="PANTHER" id="PTHR43335">
    <property type="entry name" value="ABC TRANSPORTER, ATP-BINDING PROTEIN"/>
    <property type="match status" value="1"/>
</dbReference>
<accession>A0A1Y3MG69</accession>
<dbReference type="GO" id="GO:0005524">
    <property type="term" value="F:ATP binding"/>
    <property type="evidence" value="ECO:0007669"/>
    <property type="project" value="UniProtKB-KW"/>
</dbReference>
<dbReference type="PROSITE" id="PS50893">
    <property type="entry name" value="ABC_TRANSPORTER_2"/>
    <property type="match status" value="1"/>
</dbReference>
<dbReference type="InterPro" id="IPR027417">
    <property type="entry name" value="P-loop_NTPase"/>
</dbReference>
<reference evidence="6 7" key="1">
    <citation type="submission" date="2017-02" db="EMBL/GenBank/DDBJ databases">
        <title>Bacillus pseudomycoides isolate FSL K6-0042.</title>
        <authorList>
            <person name="Kovac J."/>
        </authorList>
    </citation>
    <scope>NUCLEOTIDE SEQUENCE [LARGE SCALE GENOMIC DNA]</scope>
    <source>
        <strain evidence="6 7">FSL K6-0042</strain>
    </source>
</reference>
<protein>
    <submittedName>
        <fullName evidence="6">Bacitracin ABC transporter ATP-binding protein</fullName>
    </submittedName>
</protein>
<evidence type="ECO:0000313" key="6">
    <source>
        <dbReference type="EMBL" id="OUM46592.1"/>
    </source>
</evidence>
<feature type="domain" description="ABC transporter" evidence="5">
    <location>
        <begin position="5"/>
        <end position="233"/>
    </location>
</feature>
<evidence type="ECO:0000313" key="7">
    <source>
        <dbReference type="Proteomes" id="UP000195321"/>
    </source>
</evidence>
<dbReference type="SUPFAM" id="SSF52540">
    <property type="entry name" value="P-loop containing nucleoside triphosphate hydrolases"/>
    <property type="match status" value="1"/>
</dbReference>
<evidence type="ECO:0000256" key="1">
    <source>
        <dbReference type="ARBA" id="ARBA00005417"/>
    </source>
</evidence>
<keyword evidence="3" id="KW-0547">Nucleotide-binding</keyword>
<dbReference type="InterPro" id="IPR017871">
    <property type="entry name" value="ABC_transporter-like_CS"/>
</dbReference>
<evidence type="ECO:0000259" key="5">
    <source>
        <dbReference type="PROSITE" id="PS50893"/>
    </source>
</evidence>
<evidence type="ECO:0000256" key="4">
    <source>
        <dbReference type="ARBA" id="ARBA00022840"/>
    </source>
</evidence>